<evidence type="ECO:0000256" key="7">
    <source>
        <dbReference type="ARBA" id="ARBA00035120"/>
    </source>
</evidence>
<dbReference type="RefSeq" id="WP_087006129.1">
    <property type="nucleotide sequence ID" value="NZ_FWFF01000008.1"/>
</dbReference>
<dbReference type="GO" id="GO:0005886">
    <property type="term" value="C:plasma membrane"/>
    <property type="evidence" value="ECO:0007669"/>
    <property type="project" value="UniProtKB-SubCell"/>
</dbReference>
<keyword evidence="10" id="KW-0479">Metal-binding</keyword>
<sequence length="159" mass="15825">MTRSAPLHLRPGALALVFLGGSAGTSARVLLTDVTPLVAGVPAVTVGINVVGAFLLGLLLEALIRRGPDTRAPRSLRLLLGTGFLGGFTTYSALSLDTAVLLTDGRPGPAALYGLGSVVLGLLAAAGGIACGTKCRVTSADQQTHADTDPAPEAGGTTP</sequence>
<reference evidence="13" key="1">
    <citation type="submission" date="2017-02" db="EMBL/GenBank/DDBJ databases">
        <authorList>
            <person name="Dridi B."/>
        </authorList>
    </citation>
    <scope>NUCLEOTIDE SEQUENCE [LARGE SCALE GENOMIC DNA]</scope>
    <source>
        <strain evidence="13">B Co 03.10</strain>
    </source>
</reference>
<comment type="subcellular location">
    <subcellularLocation>
        <location evidence="1 10">Cell membrane</location>
        <topology evidence="1 10">Multi-pass membrane protein</topology>
    </subcellularLocation>
</comment>
<comment type="function">
    <text evidence="9 10">Fluoride-specific ion channel. Important for reducing fluoride concentration in the cell, thus reducing its toxicity.</text>
</comment>
<dbReference type="GO" id="GO:0062054">
    <property type="term" value="F:fluoride channel activity"/>
    <property type="evidence" value="ECO:0007669"/>
    <property type="project" value="UniProtKB-UniRule"/>
</dbReference>
<evidence type="ECO:0000256" key="8">
    <source>
        <dbReference type="ARBA" id="ARBA00035585"/>
    </source>
</evidence>
<comment type="activity regulation">
    <text evidence="10">Na(+) is not transported, but it plays an essential structural role and its presence is essential for fluoride channel function.</text>
</comment>
<dbReference type="InterPro" id="IPR003691">
    <property type="entry name" value="FluC"/>
</dbReference>
<keyword evidence="2 10" id="KW-1003">Cell membrane</keyword>
<feature type="transmembrane region" description="Helical" evidence="10">
    <location>
        <begin position="37"/>
        <end position="64"/>
    </location>
</feature>
<evidence type="ECO:0000256" key="6">
    <source>
        <dbReference type="ARBA" id="ARBA00023303"/>
    </source>
</evidence>
<dbReference type="HAMAP" id="MF_00454">
    <property type="entry name" value="FluC"/>
    <property type="match status" value="1"/>
</dbReference>
<dbReference type="EMBL" id="FWFF01000008">
    <property type="protein sequence ID" value="SLM96506.1"/>
    <property type="molecule type" value="Genomic_DNA"/>
</dbReference>
<keyword evidence="10" id="KW-0915">Sodium</keyword>
<evidence type="ECO:0000256" key="11">
    <source>
        <dbReference type="SAM" id="MobiDB-lite"/>
    </source>
</evidence>
<feature type="transmembrane region" description="Helical" evidence="10">
    <location>
        <begin position="110"/>
        <end position="131"/>
    </location>
</feature>
<dbReference type="AlphaFoldDB" id="A0A1X6XBG4"/>
<keyword evidence="13" id="KW-1185">Reference proteome</keyword>
<keyword evidence="10" id="KW-0813">Transport</keyword>
<organism evidence="12 13">
    <name type="scientific">Brevibacterium yomogidense</name>
    <dbReference type="NCBI Taxonomy" id="946573"/>
    <lineage>
        <taxon>Bacteria</taxon>
        <taxon>Bacillati</taxon>
        <taxon>Actinomycetota</taxon>
        <taxon>Actinomycetes</taxon>
        <taxon>Micrococcales</taxon>
        <taxon>Brevibacteriaceae</taxon>
        <taxon>Brevibacterium</taxon>
    </lineage>
</organism>
<accession>A0A1X6XBG4</accession>
<feature type="region of interest" description="Disordered" evidence="11">
    <location>
        <begin position="140"/>
        <end position="159"/>
    </location>
</feature>
<feature type="transmembrane region" description="Helical" evidence="10">
    <location>
        <begin position="76"/>
        <end position="94"/>
    </location>
</feature>
<dbReference type="GO" id="GO:0140114">
    <property type="term" value="P:cellular detoxification of fluoride"/>
    <property type="evidence" value="ECO:0007669"/>
    <property type="project" value="UniProtKB-UniRule"/>
</dbReference>
<evidence type="ECO:0000256" key="2">
    <source>
        <dbReference type="ARBA" id="ARBA00022475"/>
    </source>
</evidence>
<feature type="binding site" evidence="10">
    <location>
        <position position="86"/>
    </location>
    <ligand>
        <name>Na(+)</name>
        <dbReference type="ChEBI" id="CHEBI:29101"/>
        <note>structural</note>
    </ligand>
</feature>
<dbReference type="Proteomes" id="UP000196581">
    <property type="component" value="Unassembled WGS sequence"/>
</dbReference>
<keyword evidence="10" id="KW-0406">Ion transport</keyword>
<feature type="binding site" evidence="10">
    <location>
        <position position="89"/>
    </location>
    <ligand>
        <name>Na(+)</name>
        <dbReference type="ChEBI" id="CHEBI:29101"/>
        <note>structural</note>
    </ligand>
</feature>
<protein>
    <recommendedName>
        <fullName evidence="10">Fluoride-specific ion channel FluC</fullName>
    </recommendedName>
</protein>
<comment type="similarity">
    <text evidence="7 10">Belongs to the fluoride channel Fluc/FEX (TC 1.A.43) family.</text>
</comment>
<comment type="catalytic activity">
    <reaction evidence="8">
        <text>fluoride(in) = fluoride(out)</text>
        <dbReference type="Rhea" id="RHEA:76159"/>
        <dbReference type="ChEBI" id="CHEBI:17051"/>
    </reaction>
    <physiologicalReaction direction="left-to-right" evidence="8">
        <dbReference type="Rhea" id="RHEA:76160"/>
    </physiologicalReaction>
</comment>
<keyword evidence="6 10" id="KW-0407">Ion channel</keyword>
<name>A0A1X6XBG4_9MICO</name>
<evidence type="ECO:0000256" key="10">
    <source>
        <dbReference type="HAMAP-Rule" id="MF_00454"/>
    </source>
</evidence>
<evidence type="ECO:0000256" key="9">
    <source>
        <dbReference type="ARBA" id="ARBA00049940"/>
    </source>
</evidence>
<evidence type="ECO:0000313" key="12">
    <source>
        <dbReference type="EMBL" id="SLM96506.1"/>
    </source>
</evidence>
<keyword evidence="4 10" id="KW-1133">Transmembrane helix</keyword>
<proteinExistence type="inferred from homology"/>
<evidence type="ECO:0000256" key="1">
    <source>
        <dbReference type="ARBA" id="ARBA00004651"/>
    </source>
</evidence>
<dbReference type="Pfam" id="PF02537">
    <property type="entry name" value="CRCB"/>
    <property type="match status" value="1"/>
</dbReference>
<evidence type="ECO:0000313" key="13">
    <source>
        <dbReference type="Proteomes" id="UP000196581"/>
    </source>
</evidence>
<evidence type="ECO:0000256" key="3">
    <source>
        <dbReference type="ARBA" id="ARBA00022692"/>
    </source>
</evidence>
<keyword evidence="5 10" id="KW-0472">Membrane</keyword>
<gene>
    <name evidence="10" type="primary">fluC</name>
    <name evidence="10" type="synonym">crcB</name>
    <name evidence="12" type="ORF">FM105_05875</name>
</gene>
<evidence type="ECO:0000256" key="4">
    <source>
        <dbReference type="ARBA" id="ARBA00022989"/>
    </source>
</evidence>
<keyword evidence="3 10" id="KW-0812">Transmembrane</keyword>
<evidence type="ECO:0000256" key="5">
    <source>
        <dbReference type="ARBA" id="ARBA00023136"/>
    </source>
</evidence>
<dbReference type="GO" id="GO:0046872">
    <property type="term" value="F:metal ion binding"/>
    <property type="evidence" value="ECO:0007669"/>
    <property type="project" value="UniProtKB-KW"/>
</dbReference>